<dbReference type="EMBL" id="JBBXMP010000750">
    <property type="protein sequence ID" value="KAL0057013.1"/>
    <property type="molecule type" value="Genomic_DNA"/>
</dbReference>
<dbReference type="Proteomes" id="UP001437256">
    <property type="component" value="Unassembled WGS sequence"/>
</dbReference>
<dbReference type="InterPro" id="IPR039774">
    <property type="entry name" value="Sin3-like"/>
</dbReference>
<evidence type="ECO:0000313" key="6">
    <source>
        <dbReference type="Proteomes" id="UP001437256"/>
    </source>
</evidence>
<evidence type="ECO:0000313" key="5">
    <source>
        <dbReference type="EMBL" id="KAL0057013.1"/>
    </source>
</evidence>
<dbReference type="SUPFAM" id="SSF56112">
    <property type="entry name" value="Protein kinase-like (PK-like)"/>
    <property type="match status" value="1"/>
</dbReference>
<keyword evidence="6" id="KW-1185">Reference proteome</keyword>
<feature type="compositionally biased region" description="Low complexity" evidence="4">
    <location>
        <begin position="255"/>
        <end position="270"/>
    </location>
</feature>
<dbReference type="Gene3D" id="1.20.1160.11">
    <property type="entry name" value="Paired amphipathic helix"/>
    <property type="match status" value="1"/>
</dbReference>
<feature type="region of interest" description="Disordered" evidence="4">
    <location>
        <begin position="225"/>
        <end position="302"/>
    </location>
</feature>
<evidence type="ECO:0000256" key="3">
    <source>
        <dbReference type="PROSITE-ProRule" id="PRU00810"/>
    </source>
</evidence>
<dbReference type="PANTHER" id="PTHR12346">
    <property type="entry name" value="SIN3B-RELATED"/>
    <property type="match status" value="1"/>
</dbReference>
<dbReference type="InterPro" id="IPR011009">
    <property type="entry name" value="Kinase-like_dom_sf"/>
</dbReference>
<gene>
    <name evidence="5" type="primary">SIN3A</name>
    <name evidence="5" type="ORF">AAF712_016368</name>
</gene>
<feature type="compositionally biased region" description="Basic and acidic residues" evidence="4">
    <location>
        <begin position="238"/>
        <end position="254"/>
    </location>
</feature>
<dbReference type="PROSITE" id="PS51477">
    <property type="entry name" value="PAH"/>
    <property type="match status" value="1"/>
</dbReference>
<protein>
    <submittedName>
        <fullName evidence="5">Paired amphipathic helix protein Sin3a</fullName>
    </submittedName>
</protein>
<dbReference type="SUPFAM" id="SSF47762">
    <property type="entry name" value="PAH2 domain"/>
    <property type="match status" value="1"/>
</dbReference>
<dbReference type="Gene3D" id="1.10.510.10">
    <property type="entry name" value="Transferase(Phosphotransferase) domain 1"/>
    <property type="match status" value="1"/>
</dbReference>
<evidence type="ECO:0000256" key="1">
    <source>
        <dbReference type="ARBA" id="ARBA00004123"/>
    </source>
</evidence>
<name>A0ABR2Z6W8_9AGAR</name>
<dbReference type="Pfam" id="PF02671">
    <property type="entry name" value="PAH"/>
    <property type="match status" value="1"/>
</dbReference>
<evidence type="ECO:0000256" key="2">
    <source>
        <dbReference type="ARBA" id="ARBA00023242"/>
    </source>
</evidence>
<keyword evidence="2 3" id="KW-0539">Nucleus</keyword>
<dbReference type="InterPro" id="IPR036600">
    <property type="entry name" value="PAH_sf"/>
</dbReference>
<reference evidence="5 6" key="1">
    <citation type="submission" date="2024-05" db="EMBL/GenBank/DDBJ databases">
        <title>A draft genome resource for the thread blight pathogen Marasmius tenuissimus strain MS-2.</title>
        <authorList>
            <person name="Yulfo-Soto G.E."/>
            <person name="Baruah I.K."/>
            <person name="Amoako-Attah I."/>
            <person name="Bukari Y."/>
            <person name="Meinhardt L.W."/>
            <person name="Bailey B.A."/>
            <person name="Cohen S.P."/>
        </authorList>
    </citation>
    <scope>NUCLEOTIDE SEQUENCE [LARGE SCALE GENOMIC DNA]</scope>
    <source>
        <strain evidence="5 6">MS-2</strain>
    </source>
</reference>
<dbReference type="InterPro" id="IPR003822">
    <property type="entry name" value="PAH"/>
</dbReference>
<accession>A0ABR2Z6W8</accession>
<proteinExistence type="predicted"/>
<sequence length="536" mass="59670">MTDASIYLDAVKRQFQDQPEVYSEFLDIMKDFQHQKIDALGVIQRVSKLFHRSPFLMQGFSLFLPAGYRVEIGTNPAGDPHSIIMTTPTSTTTHSILEMSTQGNPKSKYSNKITARYWDDEYKDFLDLLHTDAPDALAEFANFMPDVMEGTVEDGPTTIESPQQTEAPTLVSPKKAFTIPSRLTSRANASKRKAFGKDGKLRKELSVNARVRLNFVFVPRSHANAAVKTQRTRTKPRRERESDFVASSRSRDPSSRSPLSSTVLSASSGGRDTGTEFESNDGTGEETQREKRENVGQAENTITKEESLRVQALFENVQKCRKVLRTQGDEAQRWLDLLQALLDNPGLPRQTRSSVFNVMLRLSKKSGMYPKCLTLKNIEKLGEYPVAGGGFGDVWKGKVANQIASDIASGLAHLHDLKIVHGDIKGIFAGCAPFHDLIDGAVLLAVYVEKQHPPRPPELDDDVWELMTSCWKYDPALRPTATGVLDRVRLLAISTNSAEAEGHVLESAPDWESFDVDRIRSNVDYPSVDLALLDTV</sequence>
<comment type="caution">
    <text evidence="5">The sequence shown here is derived from an EMBL/GenBank/DDBJ whole genome shotgun (WGS) entry which is preliminary data.</text>
</comment>
<evidence type="ECO:0000256" key="4">
    <source>
        <dbReference type="SAM" id="MobiDB-lite"/>
    </source>
</evidence>
<organism evidence="5 6">
    <name type="scientific">Marasmius tenuissimus</name>
    <dbReference type="NCBI Taxonomy" id="585030"/>
    <lineage>
        <taxon>Eukaryota</taxon>
        <taxon>Fungi</taxon>
        <taxon>Dikarya</taxon>
        <taxon>Basidiomycota</taxon>
        <taxon>Agaricomycotina</taxon>
        <taxon>Agaricomycetes</taxon>
        <taxon>Agaricomycetidae</taxon>
        <taxon>Agaricales</taxon>
        <taxon>Marasmiineae</taxon>
        <taxon>Marasmiaceae</taxon>
        <taxon>Marasmius</taxon>
    </lineage>
</organism>
<comment type="subcellular location">
    <subcellularLocation>
        <location evidence="1 3">Nucleus</location>
    </subcellularLocation>
</comment>